<dbReference type="EMBL" id="BPVZ01000134">
    <property type="protein sequence ID" value="GKV39374.1"/>
    <property type="molecule type" value="Genomic_DNA"/>
</dbReference>
<proteinExistence type="predicted"/>
<sequence length="242" mass="26823">MALSCILAWNCRTFGEVYSVLESNQFGLQHMPNTILLPATNQPGMEMNLFRIDLGLDHVSVWNCAERRGGLTLLWSEESNLQVSSFSPLIDLGMVLLFCRQLCIEKPSHIDVVIVDPGGCQWPSTGYFGQSEMVSPMTRRRLGDFKDFFSRLAKERGFLKFQLISAAGAKRGESRWRLIGDVGGVLQGENAISDHGWEPMATREVPGFVWRGSSSLLLIETILGTTYSGLGTADVEFSLLSP</sequence>
<protein>
    <submittedName>
        <fullName evidence="1">Uncharacterized protein</fullName>
    </submittedName>
</protein>
<reference evidence="1 2" key="1">
    <citation type="journal article" date="2021" name="Commun. Biol.">
        <title>The genome of Shorea leprosula (Dipterocarpaceae) highlights the ecological relevance of drought in aseasonal tropical rainforests.</title>
        <authorList>
            <person name="Ng K.K.S."/>
            <person name="Kobayashi M.J."/>
            <person name="Fawcett J.A."/>
            <person name="Hatakeyama M."/>
            <person name="Paape T."/>
            <person name="Ng C.H."/>
            <person name="Ang C.C."/>
            <person name="Tnah L.H."/>
            <person name="Lee C.T."/>
            <person name="Nishiyama T."/>
            <person name="Sese J."/>
            <person name="O'Brien M.J."/>
            <person name="Copetti D."/>
            <person name="Mohd Noor M.I."/>
            <person name="Ong R.C."/>
            <person name="Putra M."/>
            <person name="Sireger I.Z."/>
            <person name="Indrioko S."/>
            <person name="Kosugi Y."/>
            <person name="Izuno A."/>
            <person name="Isagi Y."/>
            <person name="Lee S.L."/>
            <person name="Shimizu K.K."/>
        </authorList>
    </citation>
    <scope>NUCLEOTIDE SEQUENCE [LARGE SCALE GENOMIC DNA]</scope>
    <source>
        <strain evidence="1">214</strain>
    </source>
</reference>
<evidence type="ECO:0000313" key="2">
    <source>
        <dbReference type="Proteomes" id="UP001054252"/>
    </source>
</evidence>
<comment type="caution">
    <text evidence="1">The sequence shown here is derived from an EMBL/GenBank/DDBJ whole genome shotgun (WGS) entry which is preliminary data.</text>
</comment>
<name>A0AAV5LQG3_9ROSI</name>
<accession>A0AAV5LQG3</accession>
<keyword evidence="2" id="KW-1185">Reference proteome</keyword>
<evidence type="ECO:0000313" key="1">
    <source>
        <dbReference type="EMBL" id="GKV39374.1"/>
    </source>
</evidence>
<dbReference type="Proteomes" id="UP001054252">
    <property type="component" value="Unassembled WGS sequence"/>
</dbReference>
<gene>
    <name evidence="1" type="ORF">SLEP1_g47153</name>
</gene>
<organism evidence="1 2">
    <name type="scientific">Rubroshorea leprosula</name>
    <dbReference type="NCBI Taxonomy" id="152421"/>
    <lineage>
        <taxon>Eukaryota</taxon>
        <taxon>Viridiplantae</taxon>
        <taxon>Streptophyta</taxon>
        <taxon>Embryophyta</taxon>
        <taxon>Tracheophyta</taxon>
        <taxon>Spermatophyta</taxon>
        <taxon>Magnoliopsida</taxon>
        <taxon>eudicotyledons</taxon>
        <taxon>Gunneridae</taxon>
        <taxon>Pentapetalae</taxon>
        <taxon>rosids</taxon>
        <taxon>malvids</taxon>
        <taxon>Malvales</taxon>
        <taxon>Dipterocarpaceae</taxon>
        <taxon>Rubroshorea</taxon>
    </lineage>
</organism>
<dbReference type="AlphaFoldDB" id="A0AAV5LQG3"/>